<keyword evidence="2 4" id="KW-0472">Membrane</keyword>
<dbReference type="InterPro" id="IPR036737">
    <property type="entry name" value="OmpA-like_sf"/>
</dbReference>
<organism evidence="6 7">
    <name type="scientific">Hasllibacter halocynthiae</name>
    <dbReference type="NCBI Taxonomy" id="595589"/>
    <lineage>
        <taxon>Bacteria</taxon>
        <taxon>Pseudomonadati</taxon>
        <taxon>Pseudomonadota</taxon>
        <taxon>Alphaproteobacteria</taxon>
        <taxon>Rhodobacterales</taxon>
        <taxon>Roseobacteraceae</taxon>
        <taxon>Hasllibacter</taxon>
    </lineage>
</organism>
<sequence>MKTILTTTILAFALTGCGGLLNDPSLDRTAGATRNAQFGDATMTNMMISTGQLGYAEALQARFESEVPSTVLFEFDSATLTPRAQQVLDRQASWMRQFPELGFSVYGYADAVGPSAYNERLGRARAEAVLRYLVSRGVPRSHLEALVSYGEDRLAVQTSQREVRNRRVITTVSGFDQRHPTVLDGRYAEIIYRDYVASAVPPSQLSLATSTGAVANN</sequence>
<comment type="subcellular location">
    <subcellularLocation>
        <location evidence="1">Cell outer membrane</location>
    </subcellularLocation>
</comment>
<dbReference type="PRINTS" id="PR01021">
    <property type="entry name" value="OMPADOMAIN"/>
</dbReference>
<gene>
    <name evidence="6" type="ORF">BCF33_1244</name>
</gene>
<dbReference type="Gene3D" id="3.30.1330.60">
    <property type="entry name" value="OmpA-like domain"/>
    <property type="match status" value="1"/>
</dbReference>
<dbReference type="PROSITE" id="PS51257">
    <property type="entry name" value="PROKAR_LIPOPROTEIN"/>
    <property type="match status" value="1"/>
</dbReference>
<dbReference type="CDD" id="cd07185">
    <property type="entry name" value="OmpA_C-like"/>
    <property type="match status" value="1"/>
</dbReference>
<evidence type="ECO:0000256" key="3">
    <source>
        <dbReference type="ARBA" id="ARBA00023237"/>
    </source>
</evidence>
<accession>A0A2T0X9J5</accession>
<dbReference type="SUPFAM" id="SSF103088">
    <property type="entry name" value="OmpA-like"/>
    <property type="match status" value="1"/>
</dbReference>
<evidence type="ECO:0000256" key="1">
    <source>
        <dbReference type="ARBA" id="ARBA00004442"/>
    </source>
</evidence>
<dbReference type="Pfam" id="PF00691">
    <property type="entry name" value="OmpA"/>
    <property type="match status" value="1"/>
</dbReference>
<evidence type="ECO:0000259" key="5">
    <source>
        <dbReference type="PROSITE" id="PS51123"/>
    </source>
</evidence>
<dbReference type="InterPro" id="IPR006665">
    <property type="entry name" value="OmpA-like"/>
</dbReference>
<dbReference type="PANTHER" id="PTHR30329:SF21">
    <property type="entry name" value="LIPOPROTEIN YIAD-RELATED"/>
    <property type="match status" value="1"/>
</dbReference>
<keyword evidence="7" id="KW-1185">Reference proteome</keyword>
<name>A0A2T0X9J5_9RHOB</name>
<evidence type="ECO:0000313" key="7">
    <source>
        <dbReference type="Proteomes" id="UP000238801"/>
    </source>
</evidence>
<dbReference type="GO" id="GO:0009279">
    <property type="term" value="C:cell outer membrane"/>
    <property type="evidence" value="ECO:0007669"/>
    <property type="project" value="UniProtKB-SubCell"/>
</dbReference>
<feature type="domain" description="OmpA-like" evidence="5">
    <location>
        <begin position="60"/>
        <end position="176"/>
    </location>
</feature>
<keyword evidence="3" id="KW-0998">Cell outer membrane</keyword>
<evidence type="ECO:0000313" key="6">
    <source>
        <dbReference type="EMBL" id="PRY95622.1"/>
    </source>
</evidence>
<dbReference type="AlphaFoldDB" id="A0A2T0X9J5"/>
<dbReference type="Proteomes" id="UP000238801">
    <property type="component" value="Unassembled WGS sequence"/>
</dbReference>
<dbReference type="PANTHER" id="PTHR30329">
    <property type="entry name" value="STATOR ELEMENT OF FLAGELLAR MOTOR COMPLEX"/>
    <property type="match status" value="1"/>
</dbReference>
<comment type="caution">
    <text evidence="6">The sequence shown here is derived from an EMBL/GenBank/DDBJ whole genome shotgun (WGS) entry which is preliminary data.</text>
</comment>
<evidence type="ECO:0000256" key="4">
    <source>
        <dbReference type="PROSITE-ProRule" id="PRU00473"/>
    </source>
</evidence>
<dbReference type="PROSITE" id="PS51123">
    <property type="entry name" value="OMPA_2"/>
    <property type="match status" value="1"/>
</dbReference>
<dbReference type="InterPro" id="IPR050330">
    <property type="entry name" value="Bact_OuterMem_StrucFunc"/>
</dbReference>
<reference evidence="6 7" key="1">
    <citation type="submission" date="2018-03" db="EMBL/GenBank/DDBJ databases">
        <title>Genomic Encyclopedia of Archaeal and Bacterial Type Strains, Phase II (KMG-II): from individual species to whole genera.</title>
        <authorList>
            <person name="Goeker M."/>
        </authorList>
    </citation>
    <scope>NUCLEOTIDE SEQUENCE [LARGE SCALE GENOMIC DNA]</scope>
    <source>
        <strain evidence="6 7">DSM 29318</strain>
    </source>
</reference>
<dbReference type="OrthoDB" id="9810367at2"/>
<protein>
    <submittedName>
        <fullName evidence="6">Outer membrane protein OmpA-like peptidoglycan-associated protein</fullName>
    </submittedName>
</protein>
<dbReference type="RefSeq" id="WP_106159982.1">
    <property type="nucleotide sequence ID" value="NZ_PVTT01000001.1"/>
</dbReference>
<dbReference type="EMBL" id="PVTT01000001">
    <property type="protein sequence ID" value="PRY95622.1"/>
    <property type="molecule type" value="Genomic_DNA"/>
</dbReference>
<proteinExistence type="predicted"/>
<dbReference type="InterPro" id="IPR006664">
    <property type="entry name" value="OMP_bac"/>
</dbReference>
<evidence type="ECO:0000256" key="2">
    <source>
        <dbReference type="ARBA" id="ARBA00023136"/>
    </source>
</evidence>